<evidence type="ECO:0000313" key="1">
    <source>
        <dbReference type="EMBL" id="RUP78113.1"/>
    </source>
</evidence>
<sequence length="99" mass="11862">MENIKICESGCHNLSRNFAKDFDFIKEFSTNSETKEIYKPYKQKDKNKNISNYRIHKSSMQKYNNCGQKIISYIRLLALLVKKLQIFVKKIIIEKYNFN</sequence>
<proteinExistence type="predicted"/>
<protein>
    <submittedName>
        <fullName evidence="1">Uncharacterized protein</fullName>
    </submittedName>
</protein>
<dbReference type="Proteomes" id="UP000274545">
    <property type="component" value="Unassembled WGS sequence"/>
</dbReference>
<dbReference type="AlphaFoldDB" id="A0A433ET96"/>
<dbReference type="RefSeq" id="WP_127092442.1">
    <property type="nucleotide sequence ID" value="NZ_RAHC01000001.1"/>
</dbReference>
<reference evidence="1 2" key="1">
    <citation type="journal article" date="2019" name="Genome Biol. Evol.">
        <title>Toxin and genome evolution in a Drosophila defensive symbiosis.</title>
        <authorList>
            <person name="Ballinger M.J."/>
            <person name="Gawryluk R.M."/>
            <person name="Perlman S.J."/>
        </authorList>
    </citation>
    <scope>NUCLEOTIDE SEQUENCE [LARGE SCALE GENOMIC DNA]</scope>
    <source>
        <strain evidence="2">sNeo</strain>
    </source>
</reference>
<name>A0A433ET96_9MOLU</name>
<organism evidence="1 2">
    <name type="scientific">Spiroplasma poulsonii</name>
    <dbReference type="NCBI Taxonomy" id="2138"/>
    <lineage>
        <taxon>Bacteria</taxon>
        <taxon>Bacillati</taxon>
        <taxon>Mycoplasmatota</taxon>
        <taxon>Mollicutes</taxon>
        <taxon>Entomoplasmatales</taxon>
        <taxon>Spiroplasmataceae</taxon>
        <taxon>Spiroplasma</taxon>
    </lineage>
</organism>
<dbReference type="EMBL" id="RAHC01000001">
    <property type="protein sequence ID" value="RUP78113.1"/>
    <property type="molecule type" value="Genomic_DNA"/>
</dbReference>
<comment type="caution">
    <text evidence="1">The sequence shown here is derived from an EMBL/GenBank/DDBJ whole genome shotgun (WGS) entry which is preliminary data.</text>
</comment>
<accession>A0A433ET96</accession>
<evidence type="ECO:0000313" key="2">
    <source>
        <dbReference type="Proteomes" id="UP000274545"/>
    </source>
</evidence>
<gene>
    <name evidence="1" type="ORF">D6D54_01180</name>
</gene>